<reference evidence="5 6" key="1">
    <citation type="submission" date="2015-08" db="EMBL/GenBank/DDBJ databases">
        <title>Complete genome sequence of Sulfurifustis variabilis.</title>
        <authorList>
            <person name="Miura A."/>
            <person name="Kojima H."/>
            <person name="Fukui M."/>
        </authorList>
    </citation>
    <scope>NUCLEOTIDE SEQUENCE [LARGE SCALE GENOMIC DNA]</scope>
    <source>
        <strain evidence="6">skN76</strain>
    </source>
</reference>
<dbReference type="Pfam" id="PF00534">
    <property type="entry name" value="Glycos_transf_1"/>
    <property type="match status" value="1"/>
</dbReference>
<comment type="similarity">
    <text evidence="1">Belongs to the glycosyltransferase group 1 family. Glycosyltransferase 4 subfamily.</text>
</comment>
<organism evidence="5 6">
    <name type="scientific">Sulfurifustis variabilis</name>
    <dbReference type="NCBI Taxonomy" id="1675686"/>
    <lineage>
        <taxon>Bacteria</taxon>
        <taxon>Pseudomonadati</taxon>
        <taxon>Pseudomonadota</taxon>
        <taxon>Gammaproteobacteria</taxon>
        <taxon>Acidiferrobacterales</taxon>
        <taxon>Acidiferrobacteraceae</taxon>
        <taxon>Sulfurifustis</taxon>
    </lineage>
</organism>
<dbReference type="Gene3D" id="3.40.50.2000">
    <property type="entry name" value="Glycogen Phosphorylase B"/>
    <property type="match status" value="2"/>
</dbReference>
<dbReference type="CDD" id="cd03801">
    <property type="entry name" value="GT4_PimA-like"/>
    <property type="match status" value="1"/>
</dbReference>
<proteinExistence type="inferred from homology"/>
<dbReference type="AlphaFoldDB" id="A0A1B4V4Y6"/>
<protein>
    <submittedName>
        <fullName evidence="5">Glycosyltransferase</fullName>
    </submittedName>
</protein>
<evidence type="ECO:0000313" key="6">
    <source>
        <dbReference type="Proteomes" id="UP000218899"/>
    </source>
</evidence>
<sequence>MKIGFLGNANNYPFMLARAVRRLGHDVTFIVANRTQLDRPENRYPDLRQPYPQWIRDVGNFEARDYVLPTAKRRMVVELLRKCDAVILNQNGPALLPLVRRPAVVLLTGADLEVYGNIRARETFFDPSFEHLGPLRRQMARYIIGKLIKAQRAGIRAAYTVNYFAPGLAPSGDALLSEIGVSPAQRVFFMMTELERIPFEHPANNDPPRIFCATRLSWMKPIRPGTCELDYKGSDVMIKGLARFHRQTGVRLEIRLVKKGLHVAESIRLAEDEGLSDQVTWLDEMSQADVWYEFRQADIVFEQMGKSVVGMAGLDAMAMGRPVIANGRPEIMEQFVGEPSPICQAETPEEVAVQLIRLVGDPAERERVGRRSRQYVERHFSADRAAELCLERLQKGILSSPVKRTG</sequence>
<dbReference type="EMBL" id="AP014936">
    <property type="protein sequence ID" value="BAU48603.1"/>
    <property type="molecule type" value="Genomic_DNA"/>
</dbReference>
<keyword evidence="3 5" id="KW-0808">Transferase</keyword>
<gene>
    <name evidence="5" type="ORF">SVA_2051</name>
</gene>
<dbReference type="GO" id="GO:1901135">
    <property type="term" value="P:carbohydrate derivative metabolic process"/>
    <property type="evidence" value="ECO:0007669"/>
    <property type="project" value="UniProtKB-ARBA"/>
</dbReference>
<evidence type="ECO:0000259" key="4">
    <source>
        <dbReference type="Pfam" id="PF00534"/>
    </source>
</evidence>
<evidence type="ECO:0000256" key="3">
    <source>
        <dbReference type="ARBA" id="ARBA00022679"/>
    </source>
</evidence>
<dbReference type="SUPFAM" id="SSF53756">
    <property type="entry name" value="UDP-Glycosyltransferase/glycogen phosphorylase"/>
    <property type="match status" value="1"/>
</dbReference>
<dbReference type="InterPro" id="IPR001296">
    <property type="entry name" value="Glyco_trans_1"/>
</dbReference>
<accession>A0A1B4V4Y6</accession>
<dbReference type="KEGG" id="sva:SVA_2051"/>
<name>A0A1B4V4Y6_9GAMM</name>
<dbReference type="RefSeq" id="WP_096461091.1">
    <property type="nucleotide sequence ID" value="NZ_AP014936.1"/>
</dbReference>
<feature type="domain" description="Glycosyl transferase family 1" evidence="4">
    <location>
        <begin position="231"/>
        <end position="374"/>
    </location>
</feature>
<keyword evidence="6" id="KW-1185">Reference proteome</keyword>
<evidence type="ECO:0000313" key="5">
    <source>
        <dbReference type="EMBL" id="BAU48603.1"/>
    </source>
</evidence>
<evidence type="ECO:0000256" key="2">
    <source>
        <dbReference type="ARBA" id="ARBA00022676"/>
    </source>
</evidence>
<evidence type="ECO:0000256" key="1">
    <source>
        <dbReference type="ARBA" id="ARBA00009481"/>
    </source>
</evidence>
<dbReference type="PANTHER" id="PTHR12526">
    <property type="entry name" value="GLYCOSYLTRANSFERASE"/>
    <property type="match status" value="1"/>
</dbReference>
<dbReference type="GO" id="GO:0016757">
    <property type="term" value="F:glycosyltransferase activity"/>
    <property type="evidence" value="ECO:0007669"/>
    <property type="project" value="UniProtKB-KW"/>
</dbReference>
<dbReference type="OrthoDB" id="9815351at2"/>
<dbReference type="PANTHER" id="PTHR12526:SF640">
    <property type="entry name" value="COLANIC ACID BIOSYNTHESIS GLYCOSYLTRANSFERASE WCAL-RELATED"/>
    <property type="match status" value="1"/>
</dbReference>
<dbReference type="Proteomes" id="UP000218899">
    <property type="component" value="Chromosome"/>
</dbReference>
<keyword evidence="2" id="KW-0328">Glycosyltransferase</keyword>